<dbReference type="PANTHER" id="PTHR43654:SF1">
    <property type="entry name" value="ISOPENTENYL PHOSPHATE KINASE"/>
    <property type="match status" value="1"/>
</dbReference>
<reference evidence="10 11" key="1">
    <citation type="submission" date="2016-02" db="EMBL/GenBank/DDBJ databases">
        <authorList>
            <person name="Wen L."/>
            <person name="He K."/>
            <person name="Yang H."/>
        </authorList>
    </citation>
    <scope>NUCLEOTIDE SEQUENCE [LARGE SCALE GENOMIC DNA]</scope>
    <source>
        <strain evidence="10">Trichococcus palustris</strain>
    </source>
</reference>
<dbReference type="InterPro" id="IPR005715">
    <property type="entry name" value="Glu_5kinase/COase_Synthase"/>
</dbReference>
<dbReference type="InterPro" id="IPR019797">
    <property type="entry name" value="Glutamate_5-kinase_CS"/>
</dbReference>
<evidence type="ECO:0000256" key="5">
    <source>
        <dbReference type="ARBA" id="ARBA00022741"/>
    </source>
</evidence>
<dbReference type="OrthoDB" id="9804434at2"/>
<dbReference type="AlphaFoldDB" id="A0A143YPD1"/>
<evidence type="ECO:0000313" key="10">
    <source>
        <dbReference type="EMBL" id="CZQ94199.1"/>
    </source>
</evidence>
<evidence type="ECO:0000256" key="6">
    <source>
        <dbReference type="ARBA" id="ARBA00022777"/>
    </source>
</evidence>
<protein>
    <recommendedName>
        <fullName evidence="8">Glutamate 5-kinase</fullName>
        <ecNumber evidence="8">2.7.2.11</ecNumber>
    </recommendedName>
    <alternativeName>
        <fullName evidence="8">Gamma-glutamyl kinase</fullName>
        <shortName evidence="8">GK</shortName>
    </alternativeName>
</protein>
<dbReference type="PROSITE" id="PS00902">
    <property type="entry name" value="GLUTAMATE_5_KINASE"/>
    <property type="match status" value="1"/>
</dbReference>
<comment type="similarity">
    <text evidence="8">Belongs to the glutamate 5-kinase family.</text>
</comment>
<dbReference type="STRING" id="140314.SAMN04488076_13120"/>
<comment type="subcellular location">
    <subcellularLocation>
        <location evidence="8">Cytoplasm</location>
    </subcellularLocation>
</comment>
<dbReference type="PIRSF" id="PIRSF000729">
    <property type="entry name" value="GK"/>
    <property type="match status" value="1"/>
</dbReference>
<dbReference type="UniPathway" id="UPA00098">
    <property type="reaction ID" value="UER00359"/>
</dbReference>
<keyword evidence="7 8" id="KW-0067">ATP-binding</keyword>
<evidence type="ECO:0000256" key="8">
    <source>
        <dbReference type="HAMAP-Rule" id="MF_00456"/>
    </source>
</evidence>
<evidence type="ECO:0000256" key="3">
    <source>
        <dbReference type="ARBA" id="ARBA00022650"/>
    </source>
</evidence>
<dbReference type="EMBL" id="FJNE01000004">
    <property type="protein sequence ID" value="CZQ94199.1"/>
    <property type="molecule type" value="Genomic_DNA"/>
</dbReference>
<comment type="function">
    <text evidence="8">Catalyzes the transfer of a phosphate group to glutamate to form L-glutamate 5-phosphate.</text>
</comment>
<dbReference type="SUPFAM" id="SSF53633">
    <property type="entry name" value="Carbamate kinase-like"/>
    <property type="match status" value="1"/>
</dbReference>
<keyword evidence="5 8" id="KW-0547">Nucleotide-binding</keyword>
<dbReference type="PANTHER" id="PTHR43654">
    <property type="entry name" value="GLUTAMATE 5-KINASE"/>
    <property type="match status" value="1"/>
</dbReference>
<dbReference type="FunFam" id="3.40.1160.10:FF:000018">
    <property type="entry name" value="Glutamate 5-kinase"/>
    <property type="match status" value="1"/>
</dbReference>
<dbReference type="GO" id="GO:0055129">
    <property type="term" value="P:L-proline biosynthetic process"/>
    <property type="evidence" value="ECO:0007669"/>
    <property type="project" value="UniProtKB-UniRule"/>
</dbReference>
<proteinExistence type="inferred from homology"/>
<evidence type="ECO:0000256" key="2">
    <source>
        <dbReference type="ARBA" id="ARBA00022605"/>
    </source>
</evidence>
<gene>
    <name evidence="8" type="primary">proB</name>
    <name evidence="10" type="ORF">Tpal_1759</name>
</gene>
<keyword evidence="4 8" id="KW-0808">Transferase</keyword>
<feature type="binding site" evidence="8">
    <location>
        <position position="17"/>
    </location>
    <ligand>
        <name>ATP</name>
        <dbReference type="ChEBI" id="CHEBI:30616"/>
    </ligand>
</feature>
<dbReference type="InterPro" id="IPR001048">
    <property type="entry name" value="Asp/Glu/Uridylate_kinase"/>
</dbReference>
<dbReference type="Pfam" id="PF00696">
    <property type="entry name" value="AA_kinase"/>
    <property type="match status" value="1"/>
</dbReference>
<evidence type="ECO:0000313" key="11">
    <source>
        <dbReference type="Proteomes" id="UP000242754"/>
    </source>
</evidence>
<feature type="binding site" evidence="8">
    <location>
        <begin position="180"/>
        <end position="181"/>
    </location>
    <ligand>
        <name>ATP</name>
        <dbReference type="ChEBI" id="CHEBI:30616"/>
    </ligand>
</feature>
<feature type="binding site" evidence="8">
    <location>
        <begin position="222"/>
        <end position="228"/>
    </location>
    <ligand>
        <name>ATP</name>
        <dbReference type="ChEBI" id="CHEBI:30616"/>
    </ligand>
</feature>
<evidence type="ECO:0000256" key="7">
    <source>
        <dbReference type="ARBA" id="ARBA00022840"/>
    </source>
</evidence>
<accession>A0A143YPD1</accession>
<dbReference type="Gene3D" id="3.40.1160.10">
    <property type="entry name" value="Acetylglutamate kinase-like"/>
    <property type="match status" value="1"/>
</dbReference>
<dbReference type="Proteomes" id="UP000242754">
    <property type="component" value="Unassembled WGS sequence"/>
</dbReference>
<keyword evidence="3 8" id="KW-0641">Proline biosynthesis</keyword>
<comment type="pathway">
    <text evidence="8">Amino-acid biosynthesis; L-proline biosynthesis; L-glutamate 5-semialdehyde from L-glutamate: step 1/2.</text>
</comment>
<sequence>MDNIRKKILDCKRIVVKIGTSSLMLPDDSIDYQTIDRMAYVLTVLRKQGKEIVLVSSGAMGVGLNLLNLPQRPKTIPEQQAIASVGQSELMNLYSRFFSHYNQIVGQILMTRDIVEFPESRKNAENAFEQLLQMGIIPIVNENDAVSVEELDHQTKFGDNDRLSATVAEIISADLLIMLSDVDGFYDKNPMTNPDAALFHTLHKVTDKEMALAGGNGSKFGTGGMATKLTAAKHILSNNQQMVLTKAVDPTVLFEILEGKEIGTYFVNEDK</sequence>
<dbReference type="NCBIfam" id="TIGR01027">
    <property type="entry name" value="proB"/>
    <property type="match status" value="1"/>
</dbReference>
<dbReference type="InterPro" id="IPR001057">
    <property type="entry name" value="Glu/AcGlu_kinase"/>
</dbReference>
<dbReference type="InterPro" id="IPR011529">
    <property type="entry name" value="Glu_5kinase"/>
</dbReference>
<evidence type="ECO:0000256" key="4">
    <source>
        <dbReference type="ARBA" id="ARBA00022679"/>
    </source>
</evidence>
<keyword evidence="1 8" id="KW-0963">Cytoplasm</keyword>
<feature type="binding site" evidence="8">
    <location>
        <position position="160"/>
    </location>
    <ligand>
        <name>substrate</name>
    </ligand>
</feature>
<dbReference type="GO" id="GO:0005524">
    <property type="term" value="F:ATP binding"/>
    <property type="evidence" value="ECO:0007669"/>
    <property type="project" value="UniProtKB-KW"/>
</dbReference>
<dbReference type="InterPro" id="IPR036393">
    <property type="entry name" value="AceGlu_kinase-like_sf"/>
</dbReference>
<dbReference type="InterPro" id="IPR041739">
    <property type="entry name" value="G5K_ProB"/>
</dbReference>
<organism evidence="10 11">
    <name type="scientific">Trichococcus palustris</name>
    <dbReference type="NCBI Taxonomy" id="140314"/>
    <lineage>
        <taxon>Bacteria</taxon>
        <taxon>Bacillati</taxon>
        <taxon>Bacillota</taxon>
        <taxon>Bacilli</taxon>
        <taxon>Lactobacillales</taxon>
        <taxon>Carnobacteriaceae</taxon>
        <taxon>Trichococcus</taxon>
    </lineage>
</organism>
<dbReference type="HAMAP" id="MF_00456">
    <property type="entry name" value="ProB"/>
    <property type="match status" value="1"/>
</dbReference>
<dbReference type="EC" id="2.7.2.11" evidence="8"/>
<keyword evidence="6 8" id="KW-0418">Kinase</keyword>
<dbReference type="GO" id="GO:0005829">
    <property type="term" value="C:cytosol"/>
    <property type="evidence" value="ECO:0007669"/>
    <property type="project" value="TreeGrafter"/>
</dbReference>
<comment type="catalytic activity">
    <reaction evidence="8">
        <text>L-glutamate + ATP = L-glutamyl 5-phosphate + ADP</text>
        <dbReference type="Rhea" id="RHEA:14877"/>
        <dbReference type="ChEBI" id="CHEBI:29985"/>
        <dbReference type="ChEBI" id="CHEBI:30616"/>
        <dbReference type="ChEBI" id="CHEBI:58274"/>
        <dbReference type="ChEBI" id="CHEBI:456216"/>
        <dbReference type="EC" id="2.7.2.11"/>
    </reaction>
</comment>
<dbReference type="CDD" id="cd04242">
    <property type="entry name" value="AAK_G5K_ProB"/>
    <property type="match status" value="1"/>
</dbReference>
<keyword evidence="2 8" id="KW-0028">Amino-acid biosynthesis</keyword>
<feature type="domain" description="Aspartate/glutamate/uridylate kinase" evidence="9">
    <location>
        <begin position="12"/>
        <end position="243"/>
    </location>
</feature>
<dbReference type="GO" id="GO:0004349">
    <property type="term" value="F:glutamate 5-kinase activity"/>
    <property type="evidence" value="ECO:0007669"/>
    <property type="project" value="UniProtKB-UniRule"/>
</dbReference>
<dbReference type="PRINTS" id="PR00474">
    <property type="entry name" value="GLU5KINASE"/>
</dbReference>
<name>A0A143YPD1_9LACT</name>
<keyword evidence="11" id="KW-1185">Reference proteome</keyword>
<feature type="binding site" evidence="8">
    <location>
        <position position="57"/>
    </location>
    <ligand>
        <name>substrate</name>
    </ligand>
</feature>
<evidence type="ECO:0000259" key="9">
    <source>
        <dbReference type="Pfam" id="PF00696"/>
    </source>
</evidence>
<evidence type="ECO:0000256" key="1">
    <source>
        <dbReference type="ARBA" id="ARBA00022490"/>
    </source>
</evidence>
<feature type="binding site" evidence="8">
    <location>
        <position position="144"/>
    </location>
    <ligand>
        <name>substrate</name>
    </ligand>
</feature>